<dbReference type="Proteomes" id="UP000240357">
    <property type="component" value="Unassembled WGS sequence"/>
</dbReference>
<organism evidence="3 4">
    <name type="scientific">Adhaeribacter arboris</name>
    <dbReference type="NCBI Taxonomy" id="2072846"/>
    <lineage>
        <taxon>Bacteria</taxon>
        <taxon>Pseudomonadati</taxon>
        <taxon>Bacteroidota</taxon>
        <taxon>Cytophagia</taxon>
        <taxon>Cytophagales</taxon>
        <taxon>Hymenobacteraceae</taxon>
        <taxon>Adhaeribacter</taxon>
    </lineage>
</organism>
<feature type="compositionally biased region" description="Basic and acidic residues" evidence="1">
    <location>
        <begin position="65"/>
        <end position="89"/>
    </location>
</feature>
<evidence type="ECO:0000313" key="4">
    <source>
        <dbReference type="Proteomes" id="UP000240357"/>
    </source>
</evidence>
<evidence type="ECO:0000256" key="1">
    <source>
        <dbReference type="SAM" id="MobiDB-lite"/>
    </source>
</evidence>
<dbReference type="OrthoDB" id="886878at2"/>
<proteinExistence type="predicted"/>
<feature type="signal peptide" evidence="2">
    <location>
        <begin position="1"/>
        <end position="25"/>
    </location>
</feature>
<dbReference type="EMBL" id="PYFT01000001">
    <property type="protein sequence ID" value="PSR54527.1"/>
    <property type="molecule type" value="Genomic_DNA"/>
</dbReference>
<comment type="caution">
    <text evidence="3">The sequence shown here is derived from an EMBL/GenBank/DDBJ whole genome shotgun (WGS) entry which is preliminary data.</text>
</comment>
<accession>A0A2T2YG81</accession>
<feature type="chain" id="PRO_5015437489" evidence="2">
    <location>
        <begin position="26"/>
        <end position="96"/>
    </location>
</feature>
<sequence length="96" mass="10236">MKKILLSINRFSLVLLLGAALQLTACSTGTKEGDTNVEDGGAKDKNPEKLNTNEPENSAAADSIRNSDDPDANKTYQKVDPDNGTRDADNDGQADQ</sequence>
<gene>
    <name evidence="3" type="ORF">AHMF7605_13905</name>
</gene>
<name>A0A2T2YG81_9BACT</name>
<feature type="region of interest" description="Disordered" evidence="1">
    <location>
        <begin position="27"/>
        <end position="96"/>
    </location>
</feature>
<keyword evidence="2" id="KW-0732">Signal</keyword>
<keyword evidence="4" id="KW-1185">Reference proteome</keyword>
<dbReference type="AlphaFoldDB" id="A0A2T2YG81"/>
<evidence type="ECO:0000313" key="3">
    <source>
        <dbReference type="EMBL" id="PSR54527.1"/>
    </source>
</evidence>
<reference evidence="3 4" key="1">
    <citation type="submission" date="2018-03" db="EMBL/GenBank/DDBJ databases">
        <title>Adhaeribacter sp. HMF7605 Genome sequencing and assembly.</title>
        <authorList>
            <person name="Kang H."/>
            <person name="Kang J."/>
            <person name="Cha I."/>
            <person name="Kim H."/>
            <person name="Joh K."/>
        </authorList>
    </citation>
    <scope>NUCLEOTIDE SEQUENCE [LARGE SCALE GENOMIC DNA]</scope>
    <source>
        <strain evidence="3 4">HMF7605</strain>
    </source>
</reference>
<protein>
    <submittedName>
        <fullName evidence="3">Uncharacterized protein</fullName>
    </submittedName>
</protein>
<dbReference type="RefSeq" id="WP_106930268.1">
    <property type="nucleotide sequence ID" value="NZ_PYFT01000001.1"/>
</dbReference>
<evidence type="ECO:0000256" key="2">
    <source>
        <dbReference type="SAM" id="SignalP"/>
    </source>
</evidence>